<feature type="compositionally biased region" description="Low complexity" evidence="1">
    <location>
        <begin position="52"/>
        <end position="65"/>
    </location>
</feature>
<dbReference type="EMBL" id="SRMA01025949">
    <property type="protein sequence ID" value="TRY89642.1"/>
    <property type="molecule type" value="Genomic_DNA"/>
</dbReference>
<name>A0A553QI82_9TELE</name>
<comment type="caution">
    <text evidence="2">The sequence shown here is derived from an EMBL/GenBank/DDBJ whole genome shotgun (WGS) entry which is preliminary data.</text>
</comment>
<sequence length="148" mass="16372">MMPEPLKTALCPVPLEDTSLALPSDRELRSAEQRVLEQVHTIKRSKSKKFSSRSVSGLSSPTSPESDAVFYDFKLSPVVSLSGPLFSRGGTMTNGDLMGNRVSESRERSQCSRSSGSPVTHLVLFYYLTWFLGTLPDPLYIWADPLES</sequence>
<reference evidence="2 3" key="1">
    <citation type="journal article" date="2019" name="Sci. Data">
        <title>Hybrid genome assembly and annotation of Danionella translucida.</title>
        <authorList>
            <person name="Kadobianskyi M."/>
            <person name="Schulze L."/>
            <person name="Schuelke M."/>
            <person name="Judkewitz B."/>
        </authorList>
    </citation>
    <scope>NUCLEOTIDE SEQUENCE [LARGE SCALE GENOMIC DNA]</scope>
    <source>
        <strain evidence="2 3">Bolton</strain>
    </source>
</reference>
<gene>
    <name evidence="2" type="ORF">DNTS_021525</name>
</gene>
<evidence type="ECO:0000256" key="1">
    <source>
        <dbReference type="SAM" id="MobiDB-lite"/>
    </source>
</evidence>
<proteinExistence type="predicted"/>
<feature type="region of interest" description="Disordered" evidence="1">
    <location>
        <begin position="46"/>
        <end position="65"/>
    </location>
</feature>
<organism evidence="2 3">
    <name type="scientific">Danionella cerebrum</name>
    <dbReference type="NCBI Taxonomy" id="2873325"/>
    <lineage>
        <taxon>Eukaryota</taxon>
        <taxon>Metazoa</taxon>
        <taxon>Chordata</taxon>
        <taxon>Craniata</taxon>
        <taxon>Vertebrata</taxon>
        <taxon>Euteleostomi</taxon>
        <taxon>Actinopterygii</taxon>
        <taxon>Neopterygii</taxon>
        <taxon>Teleostei</taxon>
        <taxon>Ostariophysi</taxon>
        <taxon>Cypriniformes</taxon>
        <taxon>Danionidae</taxon>
        <taxon>Danioninae</taxon>
        <taxon>Danionella</taxon>
    </lineage>
</organism>
<evidence type="ECO:0000313" key="3">
    <source>
        <dbReference type="Proteomes" id="UP000316079"/>
    </source>
</evidence>
<protein>
    <submittedName>
        <fullName evidence="2">Uncharacterized protein</fullName>
    </submittedName>
</protein>
<evidence type="ECO:0000313" key="2">
    <source>
        <dbReference type="EMBL" id="TRY89642.1"/>
    </source>
</evidence>
<accession>A0A553QI82</accession>
<dbReference type="AlphaFoldDB" id="A0A553QI82"/>
<dbReference type="Proteomes" id="UP000316079">
    <property type="component" value="Unassembled WGS sequence"/>
</dbReference>
<dbReference type="OrthoDB" id="3245100at2759"/>
<keyword evidence="3" id="KW-1185">Reference proteome</keyword>